<dbReference type="GO" id="GO:0005886">
    <property type="term" value="C:plasma membrane"/>
    <property type="evidence" value="ECO:0007669"/>
    <property type="project" value="UniProtKB-SubCell"/>
</dbReference>
<evidence type="ECO:0000256" key="1">
    <source>
        <dbReference type="ARBA" id="ARBA00001946"/>
    </source>
</evidence>
<feature type="transmembrane region" description="Helical" evidence="3">
    <location>
        <begin position="311"/>
        <end position="330"/>
    </location>
</feature>
<dbReference type="Pfam" id="PF00990">
    <property type="entry name" value="GGDEF"/>
    <property type="match status" value="1"/>
</dbReference>
<dbReference type="InterPro" id="IPR003660">
    <property type="entry name" value="HAMP_dom"/>
</dbReference>
<dbReference type="SMART" id="SM00267">
    <property type="entry name" value="GGDEF"/>
    <property type="match status" value="1"/>
</dbReference>
<dbReference type="CDD" id="cd06225">
    <property type="entry name" value="HAMP"/>
    <property type="match status" value="1"/>
</dbReference>
<comment type="cofactor">
    <cofactor evidence="1">
        <name>Mg(2+)</name>
        <dbReference type="ChEBI" id="CHEBI:18420"/>
    </cofactor>
</comment>
<dbReference type="InterPro" id="IPR029787">
    <property type="entry name" value="Nucleotide_cyclase"/>
</dbReference>
<dbReference type="SUPFAM" id="SSF103190">
    <property type="entry name" value="Sensory domain-like"/>
    <property type="match status" value="1"/>
</dbReference>
<evidence type="ECO:0000313" key="6">
    <source>
        <dbReference type="EMBL" id="TIH06639.1"/>
    </source>
</evidence>
<accession>A0A4T1ZTC0</accession>
<dbReference type="SMART" id="SM00304">
    <property type="entry name" value="HAMP"/>
    <property type="match status" value="1"/>
</dbReference>
<dbReference type="PANTHER" id="PTHR46663:SF2">
    <property type="entry name" value="GGDEF DOMAIN-CONTAINING PROTEIN"/>
    <property type="match status" value="1"/>
</dbReference>
<evidence type="ECO:0000259" key="5">
    <source>
        <dbReference type="PROSITE" id="PS50887"/>
    </source>
</evidence>
<feature type="domain" description="HAMP" evidence="4">
    <location>
        <begin position="331"/>
        <end position="383"/>
    </location>
</feature>
<reference evidence="6 7" key="1">
    <citation type="submission" date="2018-10" db="EMBL/GenBank/DDBJ databases">
        <title>Pseudomonas leptonychotis sp. nov., isolated from Weddell seals in Antarctica.</title>
        <authorList>
            <person name="Novakova D."/>
            <person name="Svec P."/>
            <person name="Kralova S."/>
            <person name="Kristofova L."/>
            <person name="Zeman M."/>
            <person name="Pantucek R."/>
            <person name="Maslanova I."/>
            <person name="Sedlacek I."/>
        </authorList>
    </citation>
    <scope>NUCLEOTIDE SEQUENCE [LARGE SCALE GENOMIC DNA]</scope>
    <source>
        <strain evidence="6 7">CCM 8849</strain>
    </source>
</reference>
<comment type="subcellular location">
    <subcellularLocation>
        <location evidence="2">Cell inner membrane</location>
    </subcellularLocation>
</comment>
<dbReference type="PROSITE" id="PS50885">
    <property type="entry name" value="HAMP"/>
    <property type="match status" value="1"/>
</dbReference>
<feature type="domain" description="GGDEF" evidence="5">
    <location>
        <begin position="426"/>
        <end position="557"/>
    </location>
</feature>
<dbReference type="CDD" id="cd01949">
    <property type="entry name" value="GGDEF"/>
    <property type="match status" value="1"/>
</dbReference>
<keyword evidence="3" id="KW-0472">Membrane</keyword>
<dbReference type="PROSITE" id="PS50887">
    <property type="entry name" value="GGDEF"/>
    <property type="match status" value="1"/>
</dbReference>
<dbReference type="PANTHER" id="PTHR46663">
    <property type="entry name" value="DIGUANYLATE CYCLASE DGCT-RELATED"/>
    <property type="match status" value="1"/>
</dbReference>
<dbReference type="InterPro" id="IPR048760">
    <property type="entry name" value="VP0354-like_sensor_dom"/>
</dbReference>
<dbReference type="Gene3D" id="6.10.340.10">
    <property type="match status" value="1"/>
</dbReference>
<evidence type="ECO:0000259" key="4">
    <source>
        <dbReference type="PROSITE" id="PS50885"/>
    </source>
</evidence>
<dbReference type="InterPro" id="IPR000160">
    <property type="entry name" value="GGDEF_dom"/>
</dbReference>
<dbReference type="InterPro" id="IPR029151">
    <property type="entry name" value="Sensor-like_sf"/>
</dbReference>
<dbReference type="Proteomes" id="UP000307541">
    <property type="component" value="Unassembled WGS sequence"/>
</dbReference>
<dbReference type="CDD" id="cd18773">
    <property type="entry name" value="PDC1_HK_sensor"/>
    <property type="match status" value="1"/>
</dbReference>
<dbReference type="Pfam" id="PF21623">
    <property type="entry name" value="HK_sensor_dom_bact"/>
    <property type="match status" value="1"/>
</dbReference>
<dbReference type="NCBIfam" id="TIGR00254">
    <property type="entry name" value="GGDEF"/>
    <property type="match status" value="1"/>
</dbReference>
<proteinExistence type="predicted"/>
<dbReference type="InterPro" id="IPR052163">
    <property type="entry name" value="DGC-Regulatory_Protein"/>
</dbReference>
<dbReference type="GO" id="GO:0007165">
    <property type="term" value="P:signal transduction"/>
    <property type="evidence" value="ECO:0007669"/>
    <property type="project" value="InterPro"/>
</dbReference>
<evidence type="ECO:0000256" key="2">
    <source>
        <dbReference type="ARBA" id="ARBA00004533"/>
    </source>
</evidence>
<name>A0A4T1ZTC0_9PSED</name>
<sequence length="557" mass="62139">MKLSLGNKLTVLLCLFGLLLSGLASYYSLSSSKQILIAAAKRDLLVANQVLGRNLQISLENFANDLKVLSTQSQPVDVLADMPRSNKEFAELTQLFTSMLNAHPEYQRIRLIDAKNHGLERINVDRHGPVSSSALQEKGHFPYVFKTLKLVPGQQFFSEIAPSRLDPDKVLTLHIASPIWTDDQQVLGLIVLSINVKKLFNRLQRELPDYYQLFLANSQGELLLNPERNKSQTRSQGSSMMIQTQLPELRALLEGQSNNMLSILPGKREQPTRLAAFTTVSIEAESKHLLLGLAVPEEHILEASRELDQRLIQIIVVLSFITLLLSLWLARNMVRPLNQISLAIAHFSKNLSLQPLPTERGDELGTLARDIRAMQEKILTQIVELNTNQQELQHMAHNDPLTGLPNRRLFFDRLQHAISNAERSGKLLGLLYVDLDHFKEINDNHGYATGDEVLGTVAHLLGSVTRSGDTVARLGGDEFVILFDEVESRATLLGIAQKLLALLQNRLLIDGKDLQVRASLGISLYPQDGSDAQTLLQNADRAMYSSKRNGRNTITSA</sequence>
<evidence type="ECO:0000313" key="7">
    <source>
        <dbReference type="Proteomes" id="UP000307541"/>
    </source>
</evidence>
<keyword evidence="3" id="KW-1133">Transmembrane helix</keyword>
<dbReference type="GO" id="GO:0003824">
    <property type="term" value="F:catalytic activity"/>
    <property type="evidence" value="ECO:0007669"/>
    <property type="project" value="UniProtKB-ARBA"/>
</dbReference>
<dbReference type="Gene3D" id="3.30.450.20">
    <property type="entry name" value="PAS domain"/>
    <property type="match status" value="1"/>
</dbReference>
<dbReference type="InterPro" id="IPR043128">
    <property type="entry name" value="Rev_trsase/Diguanyl_cyclase"/>
</dbReference>
<keyword evidence="3" id="KW-0812">Transmembrane</keyword>
<dbReference type="RefSeq" id="WP_136666365.1">
    <property type="nucleotide sequence ID" value="NZ_RFLV01000006.1"/>
</dbReference>
<protein>
    <submittedName>
        <fullName evidence="6">Diguanylate cyclase</fullName>
    </submittedName>
</protein>
<keyword evidence="7" id="KW-1185">Reference proteome</keyword>
<organism evidence="6 7">
    <name type="scientific">Pseudomonas leptonychotis</name>
    <dbReference type="NCBI Taxonomy" id="2448482"/>
    <lineage>
        <taxon>Bacteria</taxon>
        <taxon>Pseudomonadati</taxon>
        <taxon>Pseudomonadota</taxon>
        <taxon>Gammaproteobacteria</taxon>
        <taxon>Pseudomonadales</taxon>
        <taxon>Pseudomonadaceae</taxon>
        <taxon>Pseudomonas</taxon>
    </lineage>
</organism>
<dbReference type="SUPFAM" id="SSF55073">
    <property type="entry name" value="Nucleotide cyclase"/>
    <property type="match status" value="1"/>
</dbReference>
<dbReference type="Gene3D" id="3.30.70.270">
    <property type="match status" value="1"/>
</dbReference>
<dbReference type="EMBL" id="RFLV01000006">
    <property type="protein sequence ID" value="TIH06639.1"/>
    <property type="molecule type" value="Genomic_DNA"/>
</dbReference>
<dbReference type="AlphaFoldDB" id="A0A4T1ZTC0"/>
<comment type="caution">
    <text evidence="6">The sequence shown here is derived from an EMBL/GenBank/DDBJ whole genome shotgun (WGS) entry which is preliminary data.</text>
</comment>
<dbReference type="FunFam" id="3.30.70.270:FF:000001">
    <property type="entry name" value="Diguanylate cyclase domain protein"/>
    <property type="match status" value="1"/>
</dbReference>
<dbReference type="OrthoDB" id="9812260at2"/>
<evidence type="ECO:0000256" key="3">
    <source>
        <dbReference type="SAM" id="Phobius"/>
    </source>
</evidence>
<gene>
    <name evidence="6" type="ORF">D8779_20025</name>
</gene>
<dbReference type="Pfam" id="PF00672">
    <property type="entry name" value="HAMP"/>
    <property type="match status" value="1"/>
</dbReference>